<protein>
    <submittedName>
        <fullName evidence="2">Uncharacterized protein</fullName>
    </submittedName>
</protein>
<dbReference type="Proteomes" id="UP000019184">
    <property type="component" value="Unassembled WGS sequence"/>
</dbReference>
<name>A0A7U7GD84_9GAMM</name>
<feature type="region of interest" description="Disordered" evidence="1">
    <location>
        <begin position="83"/>
        <end position="107"/>
    </location>
</feature>
<accession>A0A7U7GD84</accession>
<feature type="compositionally biased region" description="Polar residues" evidence="1">
    <location>
        <begin position="97"/>
        <end position="107"/>
    </location>
</feature>
<gene>
    <name evidence="2" type="ORF">BN874_340032</name>
</gene>
<evidence type="ECO:0000256" key="1">
    <source>
        <dbReference type="SAM" id="MobiDB-lite"/>
    </source>
</evidence>
<proteinExistence type="predicted"/>
<organism evidence="2 3">
    <name type="scientific">Candidatus Contendobacter odensis Run_B_J11</name>
    <dbReference type="NCBI Taxonomy" id="1400861"/>
    <lineage>
        <taxon>Bacteria</taxon>
        <taxon>Pseudomonadati</taxon>
        <taxon>Pseudomonadota</taxon>
        <taxon>Gammaproteobacteria</taxon>
        <taxon>Candidatus Competibacteraceae</taxon>
        <taxon>Candidatus Contendibacter</taxon>
    </lineage>
</organism>
<keyword evidence="3" id="KW-1185">Reference proteome</keyword>
<evidence type="ECO:0000313" key="2">
    <source>
        <dbReference type="EMBL" id="CDH46072.1"/>
    </source>
</evidence>
<comment type="caution">
    <text evidence="2">The sequence shown here is derived from an EMBL/GenBank/DDBJ whole genome shotgun (WGS) entry which is preliminary data.</text>
</comment>
<dbReference type="EMBL" id="CBTK010000248">
    <property type="protein sequence ID" value="CDH46072.1"/>
    <property type="molecule type" value="Genomic_DNA"/>
</dbReference>
<sequence>MRLISLSVIFIYPLQVHPWSPHCPFLGAVLFKSDSQSPGLMKHRRSAYQYRPKADSRVTSCPFGGLVESRRPTVQRQSTLGVIMEDDDSALKPGTQLEDQGQPNRLF</sequence>
<dbReference type="AlphaFoldDB" id="A0A7U7GD84"/>
<reference evidence="2 3" key="1">
    <citation type="journal article" date="2014" name="ISME J.">
        <title>Candidatus Competibacter-lineage genomes retrieved from metagenomes reveal functional metabolic diversity.</title>
        <authorList>
            <person name="McIlroy S.J."/>
            <person name="Albertsen M."/>
            <person name="Andresen E.K."/>
            <person name="Saunders A.M."/>
            <person name="Kristiansen R."/>
            <person name="Stokholm-Bjerregaard M."/>
            <person name="Nielsen K.L."/>
            <person name="Nielsen P.H."/>
        </authorList>
    </citation>
    <scope>NUCLEOTIDE SEQUENCE [LARGE SCALE GENOMIC DNA]</scope>
    <source>
        <strain evidence="2 3">Run_B_J11</strain>
    </source>
</reference>
<evidence type="ECO:0000313" key="3">
    <source>
        <dbReference type="Proteomes" id="UP000019184"/>
    </source>
</evidence>